<keyword evidence="1" id="KW-0812">Transmembrane</keyword>
<dbReference type="EMBL" id="CP029843">
    <property type="protein sequence ID" value="AWV08818.1"/>
    <property type="molecule type" value="Genomic_DNA"/>
</dbReference>
<name>A0A2U9TEA6_9GAMM</name>
<feature type="transmembrane region" description="Helical" evidence="1">
    <location>
        <begin position="41"/>
        <end position="58"/>
    </location>
</feature>
<dbReference type="KEGG" id="lmb:C9I47_3154"/>
<proteinExistence type="predicted"/>
<reference evidence="2 3" key="1">
    <citation type="submission" date="2018-05" db="EMBL/GenBank/DDBJ databases">
        <title>The complete genome of Lysobacter maris HZ9B, a marine bacterium antagonistic against terrestrial plant pathogens.</title>
        <authorList>
            <person name="Zhang X.-Q."/>
        </authorList>
    </citation>
    <scope>NUCLEOTIDE SEQUENCE [LARGE SCALE GENOMIC DNA]</scope>
    <source>
        <strain evidence="2 3">HZ9B</strain>
    </source>
</reference>
<evidence type="ECO:0000313" key="3">
    <source>
        <dbReference type="Proteomes" id="UP000249447"/>
    </source>
</evidence>
<feature type="transmembrane region" description="Helical" evidence="1">
    <location>
        <begin position="16"/>
        <end position="36"/>
    </location>
</feature>
<accession>A0A2U9TEA6</accession>
<organism evidence="2 3">
    <name type="scientific">Marilutibacter maris</name>
    <dbReference type="NCBI Taxonomy" id="1605891"/>
    <lineage>
        <taxon>Bacteria</taxon>
        <taxon>Pseudomonadati</taxon>
        <taxon>Pseudomonadota</taxon>
        <taxon>Gammaproteobacteria</taxon>
        <taxon>Lysobacterales</taxon>
        <taxon>Lysobacteraceae</taxon>
        <taxon>Marilutibacter</taxon>
    </lineage>
</organism>
<keyword evidence="1" id="KW-1133">Transmembrane helix</keyword>
<dbReference type="Proteomes" id="UP000249447">
    <property type="component" value="Chromosome"/>
</dbReference>
<keyword evidence="1" id="KW-0472">Membrane</keyword>
<dbReference type="AlphaFoldDB" id="A0A2U9TEA6"/>
<sequence length="68" mass="7769">MALDDLFDLGDLLLQWRLYLGLAITFGVCWGIYTLIPEEPVCWILIVPVGLVGLWLSLKWEHRASLGR</sequence>
<keyword evidence="3" id="KW-1185">Reference proteome</keyword>
<evidence type="ECO:0000313" key="2">
    <source>
        <dbReference type="EMBL" id="AWV08818.1"/>
    </source>
</evidence>
<gene>
    <name evidence="2" type="ORF">C9I47_3154</name>
</gene>
<protein>
    <submittedName>
        <fullName evidence="2">Uncharacterized protein</fullName>
    </submittedName>
</protein>
<evidence type="ECO:0000256" key="1">
    <source>
        <dbReference type="SAM" id="Phobius"/>
    </source>
</evidence>